<evidence type="ECO:0000256" key="1">
    <source>
        <dbReference type="ARBA" id="ARBA00008559"/>
    </source>
</evidence>
<dbReference type="PIRSF" id="PIRSF002097">
    <property type="entry name" value="DNA-binding_Fis"/>
    <property type="match status" value="1"/>
</dbReference>
<dbReference type="SUPFAM" id="SSF46689">
    <property type="entry name" value="Homeodomain-like"/>
    <property type="match status" value="1"/>
</dbReference>
<dbReference type="EMBL" id="QQAX01000002">
    <property type="protein sequence ID" value="RDI48629.1"/>
    <property type="molecule type" value="Genomic_DNA"/>
</dbReference>
<dbReference type="PRINTS" id="PR01591">
    <property type="entry name" value="DNABINDNGFIS"/>
</dbReference>
<evidence type="ECO:0000259" key="4">
    <source>
        <dbReference type="Pfam" id="PF02954"/>
    </source>
</evidence>
<dbReference type="PRINTS" id="PR01590">
    <property type="entry name" value="HTHFIS"/>
</dbReference>
<keyword evidence="6" id="KW-1185">Reference proteome</keyword>
<dbReference type="OrthoDB" id="9802388at2"/>
<dbReference type="Gene3D" id="1.10.10.60">
    <property type="entry name" value="Homeodomain-like"/>
    <property type="match status" value="1"/>
</dbReference>
<dbReference type="InterPro" id="IPR050207">
    <property type="entry name" value="Trans_regulatory_Fis"/>
</dbReference>
<evidence type="ECO:0000256" key="3">
    <source>
        <dbReference type="ARBA" id="ARBA00029540"/>
    </source>
</evidence>
<comment type="caution">
    <text evidence="5">The sequence shown here is derived from an EMBL/GenBank/DDBJ whole genome shotgun (WGS) entry which is preliminary data.</text>
</comment>
<dbReference type="PANTHER" id="PTHR47918:SF1">
    <property type="entry name" value="DNA-BINDING PROTEIN FIS"/>
    <property type="match status" value="1"/>
</dbReference>
<dbReference type="Proteomes" id="UP000254720">
    <property type="component" value="Unassembled WGS sequence"/>
</dbReference>
<dbReference type="InterPro" id="IPR009057">
    <property type="entry name" value="Homeodomain-like_sf"/>
</dbReference>
<protein>
    <recommendedName>
        <fullName evidence="3">Putative Fis-like DNA-binding protein</fullName>
    </recommendedName>
</protein>
<reference evidence="5 6" key="1">
    <citation type="submission" date="2018-07" db="EMBL/GenBank/DDBJ databases">
        <title>Genomic Encyclopedia of Type Strains, Phase IV (KMG-IV): sequencing the most valuable type-strain genomes for metagenomic binning, comparative biology and taxonomic classification.</title>
        <authorList>
            <person name="Goeker M."/>
        </authorList>
    </citation>
    <scope>NUCLEOTIDE SEQUENCE [LARGE SCALE GENOMIC DNA]</scope>
    <source>
        <strain evidence="5 6">DSM 16500</strain>
    </source>
</reference>
<gene>
    <name evidence="5" type="ORF">C8D86_10257</name>
</gene>
<comment type="similarity">
    <text evidence="1">Belongs to the transcriptional regulatory Fis family.</text>
</comment>
<evidence type="ECO:0000313" key="6">
    <source>
        <dbReference type="Proteomes" id="UP000254720"/>
    </source>
</evidence>
<proteinExistence type="inferred from homology"/>
<dbReference type="NCBIfam" id="NF001659">
    <property type="entry name" value="PRK00430.1"/>
    <property type="match status" value="1"/>
</dbReference>
<feature type="domain" description="DNA binding HTH" evidence="4">
    <location>
        <begin position="50"/>
        <end position="90"/>
    </location>
</feature>
<dbReference type="InterPro" id="IPR005412">
    <property type="entry name" value="Fis_DNA-bd"/>
</dbReference>
<dbReference type="GO" id="GO:0006355">
    <property type="term" value="P:regulation of DNA-templated transcription"/>
    <property type="evidence" value="ECO:0007669"/>
    <property type="project" value="InterPro"/>
</dbReference>
<accession>A0A370GYP7</accession>
<keyword evidence="2 5" id="KW-0238">DNA-binding</keyword>
<dbReference type="PANTHER" id="PTHR47918">
    <property type="entry name" value="DNA-BINDING PROTEIN FIS"/>
    <property type="match status" value="1"/>
</dbReference>
<dbReference type="Pfam" id="PF02954">
    <property type="entry name" value="HTH_8"/>
    <property type="match status" value="1"/>
</dbReference>
<name>A0A370GYP7_9COXI</name>
<dbReference type="InterPro" id="IPR002197">
    <property type="entry name" value="HTH_Fis"/>
</dbReference>
<sequence>MATNTLEKTSLAFELTQKNQPLHDSVRQALENYLSQLNGQMPSNLYELILAEVEAPLMEAVMEYTKNNQSRAAIVLGLSRGTLRKKLKMYGMLD</sequence>
<evidence type="ECO:0000313" key="5">
    <source>
        <dbReference type="EMBL" id="RDI48629.1"/>
    </source>
</evidence>
<dbReference type="GO" id="GO:0043565">
    <property type="term" value="F:sequence-specific DNA binding"/>
    <property type="evidence" value="ECO:0007669"/>
    <property type="project" value="InterPro"/>
</dbReference>
<organism evidence="5 6">
    <name type="scientific">Aquicella lusitana</name>
    <dbReference type="NCBI Taxonomy" id="254246"/>
    <lineage>
        <taxon>Bacteria</taxon>
        <taxon>Pseudomonadati</taxon>
        <taxon>Pseudomonadota</taxon>
        <taxon>Gammaproteobacteria</taxon>
        <taxon>Legionellales</taxon>
        <taxon>Coxiellaceae</taxon>
        <taxon>Aquicella</taxon>
    </lineage>
</organism>
<dbReference type="RefSeq" id="WP_114833435.1">
    <property type="nucleotide sequence ID" value="NZ_LR699114.1"/>
</dbReference>
<dbReference type="AlphaFoldDB" id="A0A370GYP7"/>
<evidence type="ECO:0000256" key="2">
    <source>
        <dbReference type="ARBA" id="ARBA00023125"/>
    </source>
</evidence>